<sequence length="206" mass="22519">MKKQFLLALVLIFAARVTGFAQAETAATDMPSTETVMNKAYAQAKKEHKNVMVIFHASWCGWCKKMEASLNEPALKKFFDDNYVIATLDVMENKGKENLENPGSLAFMTKYKGEKAGLPFWFIADANGKELADSQIRPEGAGLDTYGNSVGCPAEEKEVAFFAGILKKTSKLKDNEIAMISERFAKNKPAPVVKPAAAAKPATTSK</sequence>
<evidence type="ECO:0000256" key="2">
    <source>
        <dbReference type="SAM" id="SignalP"/>
    </source>
</evidence>
<dbReference type="AlphaFoldDB" id="A0A7D4TXI9"/>
<evidence type="ECO:0000313" key="4">
    <source>
        <dbReference type="EMBL" id="QKJ30417.1"/>
    </source>
</evidence>
<accession>A0A7D4TXI9</accession>
<organism evidence="4 5">
    <name type="scientific">Mucilaginibacter mali</name>
    <dbReference type="NCBI Taxonomy" id="2740462"/>
    <lineage>
        <taxon>Bacteria</taxon>
        <taxon>Pseudomonadati</taxon>
        <taxon>Bacteroidota</taxon>
        <taxon>Sphingobacteriia</taxon>
        <taxon>Sphingobacteriales</taxon>
        <taxon>Sphingobacteriaceae</taxon>
        <taxon>Mucilaginibacter</taxon>
    </lineage>
</organism>
<keyword evidence="2" id="KW-0732">Signal</keyword>
<dbReference type="KEGG" id="mmab:HQ865_11835"/>
<feature type="signal peptide" evidence="2">
    <location>
        <begin position="1"/>
        <end position="23"/>
    </location>
</feature>
<evidence type="ECO:0000313" key="5">
    <source>
        <dbReference type="Proteomes" id="UP000505355"/>
    </source>
</evidence>
<dbReference type="PROSITE" id="PS51352">
    <property type="entry name" value="THIOREDOXIN_2"/>
    <property type="match status" value="1"/>
</dbReference>
<dbReference type="Proteomes" id="UP000505355">
    <property type="component" value="Chromosome"/>
</dbReference>
<dbReference type="PROSITE" id="PS00194">
    <property type="entry name" value="THIOREDOXIN_1"/>
    <property type="match status" value="1"/>
</dbReference>
<proteinExistence type="predicted"/>
<name>A0A7D4TXI9_9SPHI</name>
<dbReference type="InterPro" id="IPR017937">
    <property type="entry name" value="Thioredoxin_CS"/>
</dbReference>
<evidence type="ECO:0000259" key="3">
    <source>
        <dbReference type="PROSITE" id="PS51352"/>
    </source>
</evidence>
<dbReference type="RefSeq" id="WP_173415092.1">
    <property type="nucleotide sequence ID" value="NZ_CP054139.1"/>
</dbReference>
<evidence type="ECO:0000256" key="1">
    <source>
        <dbReference type="ARBA" id="ARBA00023284"/>
    </source>
</evidence>
<gene>
    <name evidence="4" type="ORF">HQ865_11835</name>
</gene>
<dbReference type="Gene3D" id="3.40.30.10">
    <property type="entry name" value="Glutaredoxin"/>
    <property type="match status" value="1"/>
</dbReference>
<feature type="chain" id="PRO_5029001746" evidence="2">
    <location>
        <begin position="24"/>
        <end position="206"/>
    </location>
</feature>
<dbReference type="EMBL" id="CP054139">
    <property type="protein sequence ID" value="QKJ30417.1"/>
    <property type="molecule type" value="Genomic_DNA"/>
</dbReference>
<dbReference type="InterPro" id="IPR036249">
    <property type="entry name" value="Thioredoxin-like_sf"/>
</dbReference>
<keyword evidence="5" id="KW-1185">Reference proteome</keyword>
<keyword evidence="1" id="KW-0676">Redox-active center</keyword>
<dbReference type="SUPFAM" id="SSF52833">
    <property type="entry name" value="Thioredoxin-like"/>
    <property type="match status" value="1"/>
</dbReference>
<dbReference type="InterPro" id="IPR013766">
    <property type="entry name" value="Thioredoxin_domain"/>
</dbReference>
<protein>
    <submittedName>
        <fullName evidence="4">Thioredoxin family protein</fullName>
    </submittedName>
</protein>
<dbReference type="Pfam" id="PF13899">
    <property type="entry name" value="Thioredoxin_7"/>
    <property type="match status" value="1"/>
</dbReference>
<reference evidence="4 5" key="1">
    <citation type="submission" date="2020-05" db="EMBL/GenBank/DDBJ databases">
        <title>Mucilaginibacter mali sp. nov.</title>
        <authorList>
            <person name="Kim H.S."/>
            <person name="Lee K.C."/>
            <person name="Suh M.K."/>
            <person name="Kim J.-S."/>
            <person name="Han K.-I."/>
            <person name="Eom M.K."/>
            <person name="Shin Y.K."/>
            <person name="Lee J.-S."/>
        </authorList>
    </citation>
    <scope>NUCLEOTIDE SEQUENCE [LARGE SCALE GENOMIC DNA]</scope>
    <source>
        <strain evidence="4 5">G2-14</strain>
    </source>
</reference>
<feature type="domain" description="Thioredoxin" evidence="3">
    <location>
        <begin position="21"/>
        <end position="167"/>
    </location>
</feature>